<name>A0A4Z1NT66_9PEZI</name>
<evidence type="ECO:0000256" key="3">
    <source>
        <dbReference type="ARBA" id="ARBA00022723"/>
    </source>
</evidence>
<dbReference type="PANTHER" id="PTHR33146:SF26">
    <property type="entry name" value="ENDONUCLEASE 4"/>
    <property type="match status" value="1"/>
</dbReference>
<comment type="similarity">
    <text evidence="1">Belongs to the nuclease type I family.</text>
</comment>
<evidence type="ECO:0000256" key="8">
    <source>
        <dbReference type="SAM" id="SignalP"/>
    </source>
</evidence>
<dbReference type="STRING" id="86259.A0A4Z1NT66"/>
<proteinExistence type="inferred from homology"/>
<sequence length="346" mass="37167">MAPLRSVVASLLPLASVVSAWGTLGHDTVALIAQNFISDETTSFAQGILNDTSTTYLANVATWADSYRYTAAGKFSAAFHYIDAEDDPPHSCGVDLQRDCGTGGCVVSAIANYTTRATDKSLSGAERFDALKFVIHFVGDIHQPLHDEAINVGGNTINVTFDSTITNLHHIWDSNIPEKFVGGYTMAFATSWSKNLTTAIKSGKYKSQAADWLDGTTIDDASSTGMVWARDANAYVCSSVIPDGVTAVQNTDLGGDYYSEVISVVELQIAKAGYRLAAWLDLMATGKTSQKMATTYSKRFAEPLSHLAPGHEQITGKAAEKMGENVTPSSTETSWFARMGLMVMIL</sequence>
<protein>
    <submittedName>
        <fullName evidence="9">S1/P1 nuclease</fullName>
    </submittedName>
</protein>
<feature type="signal peptide" evidence="8">
    <location>
        <begin position="1"/>
        <end position="20"/>
    </location>
</feature>
<dbReference type="Proteomes" id="UP000298493">
    <property type="component" value="Unassembled WGS sequence"/>
</dbReference>
<keyword evidence="2" id="KW-0540">Nuclease</keyword>
<dbReference type="GO" id="GO:0046872">
    <property type="term" value="F:metal ion binding"/>
    <property type="evidence" value="ECO:0007669"/>
    <property type="project" value="UniProtKB-KW"/>
</dbReference>
<organism evidence="9 10">
    <name type="scientific">Venturia nashicola</name>
    <dbReference type="NCBI Taxonomy" id="86259"/>
    <lineage>
        <taxon>Eukaryota</taxon>
        <taxon>Fungi</taxon>
        <taxon>Dikarya</taxon>
        <taxon>Ascomycota</taxon>
        <taxon>Pezizomycotina</taxon>
        <taxon>Dothideomycetes</taxon>
        <taxon>Pleosporomycetidae</taxon>
        <taxon>Venturiales</taxon>
        <taxon>Venturiaceae</taxon>
        <taxon>Venturia</taxon>
    </lineage>
</organism>
<evidence type="ECO:0000313" key="9">
    <source>
        <dbReference type="EMBL" id="TID19380.1"/>
    </source>
</evidence>
<keyword evidence="7" id="KW-0325">Glycoprotein</keyword>
<dbReference type="GO" id="GO:0006308">
    <property type="term" value="P:DNA catabolic process"/>
    <property type="evidence" value="ECO:0007669"/>
    <property type="project" value="InterPro"/>
</dbReference>
<keyword evidence="8" id="KW-0732">Signal</keyword>
<dbReference type="PANTHER" id="PTHR33146">
    <property type="entry name" value="ENDONUCLEASE 4"/>
    <property type="match status" value="1"/>
</dbReference>
<dbReference type="EMBL" id="SNSC02000012">
    <property type="protein sequence ID" value="TID19380.1"/>
    <property type="molecule type" value="Genomic_DNA"/>
</dbReference>
<feature type="chain" id="PRO_5021184982" evidence="8">
    <location>
        <begin position="21"/>
        <end position="346"/>
    </location>
</feature>
<dbReference type="GO" id="GO:0004519">
    <property type="term" value="F:endonuclease activity"/>
    <property type="evidence" value="ECO:0007669"/>
    <property type="project" value="UniProtKB-KW"/>
</dbReference>
<evidence type="ECO:0000256" key="4">
    <source>
        <dbReference type="ARBA" id="ARBA00022759"/>
    </source>
</evidence>
<evidence type="ECO:0000256" key="1">
    <source>
        <dbReference type="ARBA" id="ARBA00009547"/>
    </source>
</evidence>
<evidence type="ECO:0000256" key="6">
    <source>
        <dbReference type="ARBA" id="ARBA00023157"/>
    </source>
</evidence>
<comment type="caution">
    <text evidence="9">The sequence shown here is derived from an EMBL/GenBank/DDBJ whole genome shotgun (WGS) entry which is preliminary data.</text>
</comment>
<evidence type="ECO:0000313" key="10">
    <source>
        <dbReference type="Proteomes" id="UP000298493"/>
    </source>
</evidence>
<accession>A0A4Z1NT66</accession>
<evidence type="ECO:0000256" key="7">
    <source>
        <dbReference type="ARBA" id="ARBA00023180"/>
    </source>
</evidence>
<dbReference type="GO" id="GO:0003676">
    <property type="term" value="F:nucleic acid binding"/>
    <property type="evidence" value="ECO:0007669"/>
    <property type="project" value="InterPro"/>
</dbReference>
<gene>
    <name evidence="9" type="ORF">E6O75_ATG06718</name>
</gene>
<evidence type="ECO:0000256" key="2">
    <source>
        <dbReference type="ARBA" id="ARBA00022722"/>
    </source>
</evidence>
<dbReference type="SUPFAM" id="SSF48537">
    <property type="entry name" value="Phospholipase C/P1 nuclease"/>
    <property type="match status" value="1"/>
</dbReference>
<keyword evidence="6" id="KW-1015">Disulfide bond</keyword>
<dbReference type="InterPro" id="IPR008947">
    <property type="entry name" value="PLipase_C/P1_nuclease_dom_sf"/>
</dbReference>
<dbReference type="CDD" id="cd11010">
    <property type="entry name" value="S1-P1_nuclease"/>
    <property type="match status" value="1"/>
</dbReference>
<keyword evidence="4" id="KW-0255">Endonuclease</keyword>
<dbReference type="FunFam" id="1.10.575.10:FF:000004">
    <property type="entry name" value="Nuclease S1"/>
    <property type="match status" value="1"/>
</dbReference>
<keyword evidence="5" id="KW-0378">Hydrolase</keyword>
<dbReference type="AlphaFoldDB" id="A0A4Z1NT66"/>
<dbReference type="Pfam" id="PF02265">
    <property type="entry name" value="S1-P1_nuclease"/>
    <property type="match status" value="1"/>
</dbReference>
<dbReference type="InterPro" id="IPR003154">
    <property type="entry name" value="S1/P1nuclease"/>
</dbReference>
<dbReference type="Gene3D" id="1.10.575.10">
    <property type="entry name" value="P1 Nuclease"/>
    <property type="match status" value="1"/>
</dbReference>
<keyword evidence="10" id="KW-1185">Reference proteome</keyword>
<dbReference type="GO" id="GO:0016788">
    <property type="term" value="F:hydrolase activity, acting on ester bonds"/>
    <property type="evidence" value="ECO:0007669"/>
    <property type="project" value="InterPro"/>
</dbReference>
<keyword evidence="3" id="KW-0479">Metal-binding</keyword>
<reference evidence="9 10" key="1">
    <citation type="submission" date="2019-04" db="EMBL/GenBank/DDBJ databases">
        <title>High contiguity whole genome sequence and gene annotation resource for two Venturia nashicola isolates.</title>
        <authorList>
            <person name="Prokchorchik M."/>
            <person name="Won K."/>
            <person name="Lee Y."/>
            <person name="Choi E.D."/>
            <person name="Segonzac C."/>
            <person name="Sohn K.H."/>
        </authorList>
    </citation>
    <scope>NUCLEOTIDE SEQUENCE [LARGE SCALE GENOMIC DNA]</scope>
    <source>
        <strain evidence="9 10">PRI2</strain>
    </source>
</reference>
<evidence type="ECO:0000256" key="5">
    <source>
        <dbReference type="ARBA" id="ARBA00022801"/>
    </source>
</evidence>